<dbReference type="SUPFAM" id="SSF51430">
    <property type="entry name" value="NAD(P)-linked oxidoreductase"/>
    <property type="match status" value="1"/>
</dbReference>
<protein>
    <recommendedName>
        <fullName evidence="1">NADP-dependent oxidoreductase domain-containing protein</fullName>
    </recommendedName>
</protein>
<dbReference type="HOGENOM" id="CLU_1661913_0_0_1"/>
<dbReference type="Proteomes" id="UP000054279">
    <property type="component" value="Unassembled WGS sequence"/>
</dbReference>
<dbReference type="PANTHER" id="PTHR43364:SF15">
    <property type="entry name" value="ARYL-ALCOHOL DEHYDROGENASE AAD16-RELATED"/>
    <property type="match status" value="1"/>
</dbReference>
<proteinExistence type="predicted"/>
<dbReference type="Gene3D" id="3.20.20.100">
    <property type="entry name" value="NADP-dependent oxidoreductase domain"/>
    <property type="match status" value="1"/>
</dbReference>
<evidence type="ECO:0000313" key="3">
    <source>
        <dbReference type="Proteomes" id="UP000054279"/>
    </source>
</evidence>
<evidence type="ECO:0000313" key="2">
    <source>
        <dbReference type="EMBL" id="KIJ46093.1"/>
    </source>
</evidence>
<dbReference type="PANTHER" id="PTHR43364">
    <property type="entry name" value="NADH-SPECIFIC METHYLGLYOXAL REDUCTASE-RELATED"/>
    <property type="match status" value="1"/>
</dbReference>
<dbReference type="AlphaFoldDB" id="A0A0C9UTB9"/>
<dbReference type="InterPro" id="IPR023210">
    <property type="entry name" value="NADP_OxRdtase_dom"/>
</dbReference>
<dbReference type="OrthoDB" id="48988at2759"/>
<reference evidence="2 3" key="1">
    <citation type="submission" date="2014-06" db="EMBL/GenBank/DDBJ databases">
        <title>Evolutionary Origins and Diversification of the Mycorrhizal Mutualists.</title>
        <authorList>
            <consortium name="DOE Joint Genome Institute"/>
            <consortium name="Mycorrhizal Genomics Consortium"/>
            <person name="Kohler A."/>
            <person name="Kuo A."/>
            <person name="Nagy L.G."/>
            <person name="Floudas D."/>
            <person name="Copeland A."/>
            <person name="Barry K.W."/>
            <person name="Cichocki N."/>
            <person name="Veneault-Fourrey C."/>
            <person name="LaButti K."/>
            <person name="Lindquist E.A."/>
            <person name="Lipzen A."/>
            <person name="Lundell T."/>
            <person name="Morin E."/>
            <person name="Murat C."/>
            <person name="Riley R."/>
            <person name="Ohm R."/>
            <person name="Sun H."/>
            <person name="Tunlid A."/>
            <person name="Henrissat B."/>
            <person name="Grigoriev I.V."/>
            <person name="Hibbett D.S."/>
            <person name="Martin F."/>
        </authorList>
    </citation>
    <scope>NUCLEOTIDE SEQUENCE [LARGE SCALE GENOMIC DNA]</scope>
    <source>
        <strain evidence="2 3">SS14</strain>
    </source>
</reference>
<evidence type="ECO:0000259" key="1">
    <source>
        <dbReference type="Pfam" id="PF00248"/>
    </source>
</evidence>
<gene>
    <name evidence="2" type="ORF">M422DRAFT_250524</name>
</gene>
<sequence length="159" mass="18138">MSAAAEFPKSTDWVINEDKALPMLRGVWDLGINTIDTANIYSSGESERIITKFIQQYNILRHEIMILSKCYFLVLEKLNLHATKNPEYRDEAKYINQYGLSRTAIFYAVKASLVRLETSYIDLSVSNSGRSQTHRVVWLTSSPSFRRGDPCQRNHAGSS</sequence>
<feature type="domain" description="NADP-dependent oxidoreductase" evidence="1">
    <location>
        <begin position="11"/>
        <end position="124"/>
    </location>
</feature>
<name>A0A0C9UTB9_SPHS4</name>
<dbReference type="InterPro" id="IPR050523">
    <property type="entry name" value="AKR_Detox_Biosynth"/>
</dbReference>
<dbReference type="EMBL" id="KN837109">
    <property type="protein sequence ID" value="KIJ46093.1"/>
    <property type="molecule type" value="Genomic_DNA"/>
</dbReference>
<dbReference type="InterPro" id="IPR036812">
    <property type="entry name" value="NAD(P)_OxRdtase_dom_sf"/>
</dbReference>
<accession>A0A0C9UTB9</accession>
<keyword evidence="3" id="KW-1185">Reference proteome</keyword>
<organism evidence="2 3">
    <name type="scientific">Sphaerobolus stellatus (strain SS14)</name>
    <dbReference type="NCBI Taxonomy" id="990650"/>
    <lineage>
        <taxon>Eukaryota</taxon>
        <taxon>Fungi</taxon>
        <taxon>Dikarya</taxon>
        <taxon>Basidiomycota</taxon>
        <taxon>Agaricomycotina</taxon>
        <taxon>Agaricomycetes</taxon>
        <taxon>Phallomycetidae</taxon>
        <taxon>Geastrales</taxon>
        <taxon>Sphaerobolaceae</taxon>
        <taxon>Sphaerobolus</taxon>
    </lineage>
</organism>
<dbReference type="Pfam" id="PF00248">
    <property type="entry name" value="Aldo_ket_red"/>
    <property type="match status" value="1"/>
</dbReference>